<evidence type="ECO:0000313" key="11">
    <source>
        <dbReference type="Proteomes" id="UP000327044"/>
    </source>
</evidence>
<dbReference type="PROSITE" id="PS00022">
    <property type="entry name" value="EGF_1"/>
    <property type="match status" value="5"/>
</dbReference>
<comment type="caution">
    <text evidence="5">Lacks conserved residue(s) required for the propagation of feature annotation.</text>
</comment>
<evidence type="ECO:0000256" key="3">
    <source>
        <dbReference type="ARBA" id="ARBA00022737"/>
    </source>
</evidence>
<dbReference type="SMART" id="SM00180">
    <property type="entry name" value="EGF_Lam"/>
    <property type="match status" value="4"/>
</dbReference>
<organism evidence="10 11">
    <name type="scientific">Photinus pyralis</name>
    <name type="common">Common eastern firefly</name>
    <name type="synonym">Lampyris pyralis</name>
    <dbReference type="NCBI Taxonomy" id="7054"/>
    <lineage>
        <taxon>Eukaryota</taxon>
        <taxon>Metazoa</taxon>
        <taxon>Ecdysozoa</taxon>
        <taxon>Arthropoda</taxon>
        <taxon>Hexapoda</taxon>
        <taxon>Insecta</taxon>
        <taxon>Pterygota</taxon>
        <taxon>Neoptera</taxon>
        <taxon>Endopterygota</taxon>
        <taxon>Coleoptera</taxon>
        <taxon>Polyphaga</taxon>
        <taxon>Elateriformia</taxon>
        <taxon>Elateroidea</taxon>
        <taxon>Lampyridae</taxon>
        <taxon>Lampyrinae</taxon>
        <taxon>Photinus</taxon>
    </lineage>
</organism>
<keyword evidence="3" id="KW-0677">Repeat</keyword>
<evidence type="ECO:0000256" key="1">
    <source>
        <dbReference type="ARBA" id="ARBA00022536"/>
    </source>
</evidence>
<keyword evidence="2 7" id="KW-0732">Signal</keyword>
<dbReference type="AlphaFoldDB" id="A0A5N4ATP2"/>
<feature type="domain" description="EMI" evidence="9">
    <location>
        <begin position="23"/>
        <end position="100"/>
    </location>
</feature>
<feature type="signal peptide" evidence="7">
    <location>
        <begin position="1"/>
        <end position="19"/>
    </location>
</feature>
<dbReference type="PANTHER" id="PTHR24043">
    <property type="entry name" value="SCAVENGER RECEPTOR CLASS F"/>
    <property type="match status" value="1"/>
</dbReference>
<evidence type="ECO:0000256" key="5">
    <source>
        <dbReference type="PROSITE-ProRule" id="PRU00076"/>
    </source>
</evidence>
<keyword evidence="6" id="KW-0812">Transmembrane</keyword>
<gene>
    <name evidence="10" type="ORF">PPYR_06453</name>
</gene>
<name>A0A5N4ATP2_PHOPY</name>
<protein>
    <recommendedName>
        <fullName evidence="12">EMI domain-containing protein</fullName>
    </recommendedName>
</protein>
<dbReference type="OrthoDB" id="18487at2759"/>
<dbReference type="EMBL" id="VVIM01000004">
    <property type="protein sequence ID" value="KAB0800714.1"/>
    <property type="molecule type" value="Genomic_DNA"/>
</dbReference>
<dbReference type="InterPro" id="IPR000742">
    <property type="entry name" value="EGF"/>
</dbReference>
<dbReference type="GO" id="GO:0048731">
    <property type="term" value="P:system development"/>
    <property type="evidence" value="ECO:0007669"/>
    <property type="project" value="UniProtKB-ARBA"/>
</dbReference>
<dbReference type="PROSITE" id="PS51041">
    <property type="entry name" value="EMI"/>
    <property type="match status" value="1"/>
</dbReference>
<dbReference type="InterPro" id="IPR011489">
    <property type="entry name" value="EMI_domain"/>
</dbReference>
<keyword evidence="6" id="KW-1133">Transmembrane helix</keyword>
<feature type="transmembrane region" description="Helical" evidence="6">
    <location>
        <begin position="407"/>
        <end position="433"/>
    </location>
</feature>
<dbReference type="InParanoid" id="A0A5N4ATP2"/>
<evidence type="ECO:0000256" key="6">
    <source>
        <dbReference type="SAM" id="Phobius"/>
    </source>
</evidence>
<dbReference type="PRINTS" id="PR00011">
    <property type="entry name" value="EGFLAMININ"/>
</dbReference>
<feature type="domain" description="EGF-like" evidence="8">
    <location>
        <begin position="217"/>
        <end position="248"/>
    </location>
</feature>
<dbReference type="PROSITE" id="PS50026">
    <property type="entry name" value="EGF_3"/>
    <property type="match status" value="2"/>
</dbReference>
<dbReference type="PANTHER" id="PTHR24043:SF8">
    <property type="entry name" value="EGF-LIKE DOMAIN-CONTAINING PROTEIN"/>
    <property type="match status" value="1"/>
</dbReference>
<feature type="disulfide bond" evidence="5">
    <location>
        <begin position="238"/>
        <end position="247"/>
    </location>
</feature>
<accession>A0A5N4ATP2</accession>
<evidence type="ECO:0000259" key="9">
    <source>
        <dbReference type="PROSITE" id="PS51041"/>
    </source>
</evidence>
<dbReference type="GO" id="GO:0048513">
    <property type="term" value="P:animal organ development"/>
    <property type="evidence" value="ECO:0007669"/>
    <property type="project" value="UniProtKB-ARBA"/>
</dbReference>
<feature type="domain" description="EGF-like" evidence="8">
    <location>
        <begin position="136"/>
        <end position="171"/>
    </location>
</feature>
<dbReference type="GO" id="GO:0005044">
    <property type="term" value="F:scavenger receptor activity"/>
    <property type="evidence" value="ECO:0007669"/>
    <property type="project" value="InterPro"/>
</dbReference>
<evidence type="ECO:0000259" key="8">
    <source>
        <dbReference type="PROSITE" id="PS50026"/>
    </source>
</evidence>
<dbReference type="FunFam" id="2.170.300.10:FF:000002">
    <property type="entry name" value="Multiple epidermal growth factor-like domains 10"/>
    <property type="match status" value="1"/>
</dbReference>
<evidence type="ECO:0000256" key="4">
    <source>
        <dbReference type="ARBA" id="ARBA00023157"/>
    </source>
</evidence>
<dbReference type="InterPro" id="IPR002049">
    <property type="entry name" value="LE_dom"/>
</dbReference>
<reference evidence="10 11" key="1">
    <citation type="journal article" date="2018" name="Elife">
        <title>Firefly genomes illuminate parallel origins of bioluminescence in beetles.</title>
        <authorList>
            <person name="Fallon T.R."/>
            <person name="Lower S.E."/>
            <person name="Chang C.H."/>
            <person name="Bessho-Uehara M."/>
            <person name="Martin G.J."/>
            <person name="Bewick A.J."/>
            <person name="Behringer M."/>
            <person name="Debat H.J."/>
            <person name="Wong I."/>
            <person name="Day J.C."/>
            <person name="Suvorov A."/>
            <person name="Silva C.J."/>
            <person name="Stanger-Hall K.F."/>
            <person name="Hall D.W."/>
            <person name="Schmitz R.J."/>
            <person name="Nelson D.R."/>
            <person name="Lewis S.M."/>
            <person name="Shigenobu S."/>
            <person name="Bybee S.M."/>
            <person name="Larracuente A.M."/>
            <person name="Oba Y."/>
            <person name="Weng J.K."/>
        </authorList>
    </citation>
    <scope>NUCLEOTIDE SEQUENCE [LARGE SCALE GENOMIC DNA]</scope>
    <source>
        <strain evidence="10">1611_PpyrPB1</strain>
        <tissue evidence="10">Whole body</tissue>
    </source>
</reference>
<dbReference type="SMART" id="SM00181">
    <property type="entry name" value="EGF"/>
    <property type="match status" value="6"/>
</dbReference>
<sequence>MKAIIRIIIFFVTLPTNFCTLSGPNVCVRKQPYTEKINVSYLEEYVAREYVWCFHVPPRCTKNTVKHRMRVHEGYLYKFRPVEECCTGYKKSSDGETCIPVCSLCTHGVCVAPNVCQCESGYGGTSCEHSCPLNLWGDQCQYDCECKNNSTCDVSNGKCSCLDGWRGPHCDLKCRPGRFGKQCTQRCNCKTDECDHISGQCICSGGADLCNTENVTQKIPCYCQNGGTCDEKTNVCSCTAGWEGDLCENPCTNGHWGTNCTTSCHCYNDAYCHHISGKCICKPGFTGHRCRNICPRGRYGMNCNRKCDCNNGGLCSPIDGKCNCPEKWTGVNCDIDICSLMDDQPHCYNIFTQEECRRICESLEYLDRQGVCTCSHENFICNESKECVCKDGYGGANCDITPSTDTIILLVSGGLTGFVLMTALLMVCVIVIIKRRRKTKNAPELEYQLNNLYGFPNNIDQTFSRNKESEPNYYHMRTYAKGHVYEEIGEGQSLPYQTLDFWAAKNPRNDMYQPVPNANPKIHNDIIKTVKRNNINFE</sequence>
<keyword evidence="4 5" id="KW-1015">Disulfide bond</keyword>
<comment type="caution">
    <text evidence="10">The sequence shown here is derived from an EMBL/GenBank/DDBJ whole genome shotgun (WGS) entry which is preliminary data.</text>
</comment>
<dbReference type="FunFam" id="2.170.300.10:FF:000041">
    <property type="entry name" value="Tyrosine protein kinase receptor tie-1, putative"/>
    <property type="match status" value="1"/>
</dbReference>
<dbReference type="Gene3D" id="2.170.300.10">
    <property type="entry name" value="Tie2 ligand-binding domain superfamily"/>
    <property type="match status" value="2"/>
</dbReference>
<feature type="chain" id="PRO_5024282971" description="EMI domain-containing protein" evidence="7">
    <location>
        <begin position="20"/>
        <end position="538"/>
    </location>
</feature>
<feature type="disulfide bond" evidence="5">
    <location>
        <begin position="161"/>
        <end position="170"/>
    </location>
</feature>
<keyword evidence="1 5" id="KW-0245">EGF-like domain</keyword>
<keyword evidence="6" id="KW-0472">Membrane</keyword>
<evidence type="ECO:0000256" key="2">
    <source>
        <dbReference type="ARBA" id="ARBA00022729"/>
    </source>
</evidence>
<dbReference type="Pfam" id="PF00053">
    <property type="entry name" value="EGF_laminin"/>
    <property type="match status" value="1"/>
</dbReference>
<dbReference type="Proteomes" id="UP000327044">
    <property type="component" value="Unassembled WGS sequence"/>
</dbReference>
<evidence type="ECO:0008006" key="12">
    <source>
        <dbReference type="Google" id="ProtNLM"/>
    </source>
</evidence>
<evidence type="ECO:0000313" key="10">
    <source>
        <dbReference type="EMBL" id="KAB0800714.1"/>
    </source>
</evidence>
<dbReference type="InterPro" id="IPR042635">
    <property type="entry name" value="MEGF10/SREC1/2-like"/>
</dbReference>
<evidence type="ECO:0000256" key="7">
    <source>
        <dbReference type="SAM" id="SignalP"/>
    </source>
</evidence>
<keyword evidence="11" id="KW-1185">Reference proteome</keyword>
<proteinExistence type="predicted"/>